<dbReference type="InterPro" id="IPR020472">
    <property type="entry name" value="WD40_PAC1"/>
</dbReference>
<name>X6LXH2_RETFI</name>
<dbReference type="InterPro" id="IPR015943">
    <property type="entry name" value="WD40/YVTN_repeat-like_dom_sf"/>
</dbReference>
<dbReference type="Gene3D" id="2.130.10.10">
    <property type="entry name" value="YVTN repeat-like/Quinoprotein amine dehydrogenase"/>
    <property type="match status" value="2"/>
</dbReference>
<keyword evidence="2" id="KW-0677">Repeat</keyword>
<keyword evidence="5" id="KW-1185">Reference proteome</keyword>
<comment type="caution">
    <text evidence="4">The sequence shown here is derived from an EMBL/GenBank/DDBJ whole genome shotgun (WGS) entry which is preliminary data.</text>
</comment>
<dbReference type="CDD" id="cd00200">
    <property type="entry name" value="WD40"/>
    <property type="match status" value="1"/>
</dbReference>
<accession>X6LXH2</accession>
<evidence type="ECO:0000313" key="5">
    <source>
        <dbReference type="Proteomes" id="UP000023152"/>
    </source>
</evidence>
<dbReference type="PROSITE" id="PS50082">
    <property type="entry name" value="WD_REPEATS_2"/>
    <property type="match status" value="4"/>
</dbReference>
<dbReference type="PROSITE" id="PS00678">
    <property type="entry name" value="WD_REPEATS_1"/>
    <property type="match status" value="1"/>
</dbReference>
<dbReference type="EMBL" id="ASPP01027538">
    <property type="protein sequence ID" value="ETO06066.1"/>
    <property type="molecule type" value="Genomic_DNA"/>
</dbReference>
<dbReference type="PRINTS" id="PR00320">
    <property type="entry name" value="GPROTEINBRPT"/>
</dbReference>
<reference evidence="4 5" key="1">
    <citation type="journal article" date="2013" name="Curr. Biol.">
        <title>The Genome of the Foraminiferan Reticulomyxa filosa.</title>
        <authorList>
            <person name="Glockner G."/>
            <person name="Hulsmann N."/>
            <person name="Schleicher M."/>
            <person name="Noegel A.A."/>
            <person name="Eichinger L."/>
            <person name="Gallinger C."/>
            <person name="Pawlowski J."/>
            <person name="Sierra R."/>
            <person name="Euteneuer U."/>
            <person name="Pillet L."/>
            <person name="Moustafa A."/>
            <person name="Platzer M."/>
            <person name="Groth M."/>
            <person name="Szafranski K."/>
            <person name="Schliwa M."/>
        </authorList>
    </citation>
    <scope>NUCLEOTIDE SEQUENCE [LARGE SCALE GENOMIC DNA]</scope>
</reference>
<dbReference type="Proteomes" id="UP000023152">
    <property type="component" value="Unassembled WGS sequence"/>
</dbReference>
<feature type="repeat" description="WD" evidence="3">
    <location>
        <begin position="77"/>
        <end position="118"/>
    </location>
</feature>
<evidence type="ECO:0000313" key="4">
    <source>
        <dbReference type="EMBL" id="ETO06066.1"/>
    </source>
</evidence>
<keyword evidence="1 3" id="KW-0853">WD repeat</keyword>
<dbReference type="PROSITE" id="PS50294">
    <property type="entry name" value="WD_REPEATS_REGION"/>
    <property type="match status" value="3"/>
</dbReference>
<dbReference type="InterPro" id="IPR019775">
    <property type="entry name" value="WD40_repeat_CS"/>
</dbReference>
<dbReference type="GO" id="GO:1990234">
    <property type="term" value="C:transferase complex"/>
    <property type="evidence" value="ECO:0007669"/>
    <property type="project" value="UniProtKB-ARBA"/>
</dbReference>
<evidence type="ECO:0000256" key="1">
    <source>
        <dbReference type="ARBA" id="ARBA00022574"/>
    </source>
</evidence>
<feature type="repeat" description="WD" evidence="3">
    <location>
        <begin position="34"/>
        <end position="66"/>
    </location>
</feature>
<dbReference type="InterPro" id="IPR036322">
    <property type="entry name" value="WD40_repeat_dom_sf"/>
</dbReference>
<protein>
    <submittedName>
        <fullName evidence="4">WD repeat-containing protein</fullName>
    </submittedName>
</protein>
<dbReference type="PANTHER" id="PTHR22847:SF637">
    <property type="entry name" value="WD REPEAT DOMAIN 5B"/>
    <property type="match status" value="1"/>
</dbReference>
<evidence type="ECO:0000256" key="2">
    <source>
        <dbReference type="ARBA" id="ARBA00022737"/>
    </source>
</evidence>
<dbReference type="SUPFAM" id="SSF50978">
    <property type="entry name" value="WD40 repeat-like"/>
    <property type="match status" value="1"/>
</dbReference>
<dbReference type="AlphaFoldDB" id="X6LXH2"/>
<evidence type="ECO:0000256" key="3">
    <source>
        <dbReference type="PROSITE-ProRule" id="PRU00221"/>
    </source>
</evidence>
<feature type="repeat" description="WD" evidence="3">
    <location>
        <begin position="213"/>
        <end position="242"/>
    </location>
</feature>
<dbReference type="SMART" id="SM00320">
    <property type="entry name" value="WD40"/>
    <property type="match status" value="6"/>
</dbReference>
<dbReference type="Pfam" id="PF00400">
    <property type="entry name" value="WD40"/>
    <property type="match status" value="5"/>
</dbReference>
<proteinExistence type="predicted"/>
<organism evidence="4 5">
    <name type="scientific">Reticulomyxa filosa</name>
    <dbReference type="NCBI Taxonomy" id="46433"/>
    <lineage>
        <taxon>Eukaryota</taxon>
        <taxon>Sar</taxon>
        <taxon>Rhizaria</taxon>
        <taxon>Retaria</taxon>
        <taxon>Foraminifera</taxon>
        <taxon>Monothalamids</taxon>
        <taxon>Reticulomyxidae</taxon>
        <taxon>Reticulomyxa</taxon>
    </lineage>
</organism>
<feature type="repeat" description="WD" evidence="3">
    <location>
        <begin position="284"/>
        <end position="318"/>
    </location>
</feature>
<sequence length="318" mass="36698">MKSLLINNIEWIDYFNVIILRYILHKYFKQCGLFNVRTDQINSVRFSPDGTKIVLSLKDSTIQLWSTNPNISDSREIKGHSGCVNDAQFSHDGTMIVSCSKDKTIRLWDVSSCNEIKRFEDYSRNSIRSVQFSSDKKIIVASSIITARIWDIQSEKLIKVLRDGDCILDARILPNNHKIFVATAYFRTITFDMISNKATGITWKNFFAQTAQFSPDGLSIISCLENNTIALWDVMSGAKVKQWERYFRPIKEKYFPSGQMILICCEDNTMRLWDIEFGVEIQKLEGHSEEIKVFDISPDENTIVSLSNDDTIRLWKVV</sequence>
<dbReference type="InterPro" id="IPR001680">
    <property type="entry name" value="WD40_rpt"/>
</dbReference>
<dbReference type="PANTHER" id="PTHR22847">
    <property type="entry name" value="WD40 REPEAT PROTEIN"/>
    <property type="match status" value="1"/>
</dbReference>
<gene>
    <name evidence="4" type="ORF">RFI_31331</name>
</gene>